<comment type="caution">
    <text evidence="3">The sequence shown here is derived from an EMBL/GenBank/DDBJ whole genome shotgun (WGS) entry which is preliminary data.</text>
</comment>
<dbReference type="AlphaFoldDB" id="A0A0D9AHM2"/>
<dbReference type="PATRIC" id="fig|316.101.peg.2523"/>
<feature type="transmembrane region" description="Helical" evidence="1">
    <location>
        <begin position="45"/>
        <end position="65"/>
    </location>
</feature>
<dbReference type="RefSeq" id="WP_045163623.1">
    <property type="nucleotide sequence ID" value="NZ_JYHV01000034.1"/>
</dbReference>
<evidence type="ECO:0000313" key="4">
    <source>
        <dbReference type="Proteomes" id="UP000032487"/>
    </source>
</evidence>
<keyword evidence="1" id="KW-0472">Membrane</keyword>
<sequence length="117" mass="11717">MKNLVALVTCATLLSSSLAVADSVVTAREDRVVGGGFGGLSGFMLGAAAGGPIGALVGGGLGYFAGQGVQKAAGLEQTLYVVEHEDGSQSRLRSSHNGLVAGEQVQRDGTLISADNR</sequence>
<dbReference type="EMBL" id="JYHV01000034">
    <property type="protein sequence ID" value="KJH80179.1"/>
    <property type="molecule type" value="Genomic_DNA"/>
</dbReference>
<keyword evidence="1" id="KW-0812">Transmembrane</keyword>
<keyword evidence="2" id="KW-0732">Signal</keyword>
<dbReference type="Proteomes" id="UP000032487">
    <property type="component" value="Unassembled WGS sequence"/>
</dbReference>
<protein>
    <recommendedName>
        <fullName evidence="5">Outer membrane lipoprotein SlyB</fullName>
    </recommendedName>
</protein>
<evidence type="ECO:0000256" key="2">
    <source>
        <dbReference type="SAM" id="SignalP"/>
    </source>
</evidence>
<evidence type="ECO:0000256" key="1">
    <source>
        <dbReference type="SAM" id="Phobius"/>
    </source>
</evidence>
<dbReference type="OrthoDB" id="6903988at2"/>
<reference evidence="3 4" key="1">
    <citation type="submission" date="2015-02" db="EMBL/GenBank/DDBJ databases">
        <title>Draft genome sequence of Pseudomonas stutzeri NT0128 isolated from wheat (Triticum turgidum) rhizosphere.</title>
        <authorList>
            <person name="Tovi N."/>
            <person name="Frenk S."/>
            <person name="Hadar Y."/>
            <person name="Minz D."/>
        </authorList>
    </citation>
    <scope>NUCLEOTIDE SEQUENCE [LARGE SCALE GENOMIC DNA]</scope>
    <source>
        <strain evidence="3 4">NT0128</strain>
    </source>
</reference>
<organism evidence="3 4">
    <name type="scientific">Stutzerimonas stutzeri</name>
    <name type="common">Pseudomonas stutzeri</name>
    <dbReference type="NCBI Taxonomy" id="316"/>
    <lineage>
        <taxon>Bacteria</taxon>
        <taxon>Pseudomonadati</taxon>
        <taxon>Pseudomonadota</taxon>
        <taxon>Gammaproteobacteria</taxon>
        <taxon>Pseudomonadales</taxon>
        <taxon>Pseudomonadaceae</taxon>
        <taxon>Stutzerimonas</taxon>
    </lineage>
</organism>
<evidence type="ECO:0008006" key="5">
    <source>
        <dbReference type="Google" id="ProtNLM"/>
    </source>
</evidence>
<keyword evidence="1" id="KW-1133">Transmembrane helix</keyword>
<proteinExistence type="predicted"/>
<feature type="chain" id="PRO_5002337970" description="Outer membrane lipoprotein SlyB" evidence="2">
    <location>
        <begin position="22"/>
        <end position="117"/>
    </location>
</feature>
<evidence type="ECO:0000313" key="3">
    <source>
        <dbReference type="EMBL" id="KJH80179.1"/>
    </source>
</evidence>
<name>A0A0D9AHM2_STUST</name>
<feature type="signal peptide" evidence="2">
    <location>
        <begin position="1"/>
        <end position="21"/>
    </location>
</feature>
<accession>A0A0D9AHM2</accession>
<gene>
    <name evidence="3" type="ORF">UF78_18190</name>
</gene>